<dbReference type="Proteomes" id="UP000032180">
    <property type="component" value="Chromosome 10"/>
</dbReference>
<organism evidence="2 3">
    <name type="scientific">Leersia perrieri</name>
    <dbReference type="NCBI Taxonomy" id="77586"/>
    <lineage>
        <taxon>Eukaryota</taxon>
        <taxon>Viridiplantae</taxon>
        <taxon>Streptophyta</taxon>
        <taxon>Embryophyta</taxon>
        <taxon>Tracheophyta</taxon>
        <taxon>Spermatophyta</taxon>
        <taxon>Magnoliopsida</taxon>
        <taxon>Liliopsida</taxon>
        <taxon>Poales</taxon>
        <taxon>Poaceae</taxon>
        <taxon>BOP clade</taxon>
        <taxon>Oryzoideae</taxon>
        <taxon>Oryzeae</taxon>
        <taxon>Oryzinae</taxon>
        <taxon>Leersia</taxon>
    </lineage>
</organism>
<accession>A0A0D9XHW7</accession>
<sequence>MESGCQASATDKPLEEGQNKCKSHQDISNPLVDCLAVCLAGAAASVGRHVHGLCRRHLPARCRRENDGEHEQEKHQRMRT</sequence>
<dbReference type="HOGENOM" id="CLU_2593209_0_0_1"/>
<dbReference type="EnsemblPlants" id="LPERR10G02120.1">
    <property type="protein sequence ID" value="LPERR10G02120.1"/>
    <property type="gene ID" value="LPERR10G02120"/>
</dbReference>
<keyword evidence="3" id="KW-1185">Reference proteome</keyword>
<protein>
    <submittedName>
        <fullName evidence="2">Uncharacterized protein</fullName>
    </submittedName>
</protein>
<proteinExistence type="predicted"/>
<dbReference type="Gramene" id="LPERR10G02120.1">
    <property type="protein sequence ID" value="LPERR10G02120.1"/>
    <property type="gene ID" value="LPERR10G02120"/>
</dbReference>
<reference evidence="3" key="2">
    <citation type="submission" date="2013-12" db="EMBL/GenBank/DDBJ databases">
        <authorList>
            <person name="Yu Y."/>
            <person name="Lee S."/>
            <person name="de Baynast K."/>
            <person name="Wissotski M."/>
            <person name="Liu L."/>
            <person name="Talag J."/>
            <person name="Goicoechea J."/>
            <person name="Angelova A."/>
            <person name="Jetty R."/>
            <person name="Kudrna D."/>
            <person name="Golser W."/>
            <person name="Rivera L."/>
            <person name="Zhang J."/>
            <person name="Wing R."/>
        </authorList>
    </citation>
    <scope>NUCLEOTIDE SEQUENCE</scope>
</reference>
<evidence type="ECO:0000313" key="2">
    <source>
        <dbReference type="EnsemblPlants" id="LPERR10G02120.1"/>
    </source>
</evidence>
<dbReference type="AlphaFoldDB" id="A0A0D9XHW7"/>
<reference evidence="2 3" key="1">
    <citation type="submission" date="2012-08" db="EMBL/GenBank/DDBJ databases">
        <title>Oryza genome evolution.</title>
        <authorList>
            <person name="Wing R.A."/>
        </authorList>
    </citation>
    <scope>NUCLEOTIDE SEQUENCE</scope>
</reference>
<feature type="compositionally biased region" description="Basic and acidic residues" evidence="1">
    <location>
        <begin position="12"/>
        <end position="23"/>
    </location>
</feature>
<feature type="region of interest" description="Disordered" evidence="1">
    <location>
        <begin position="1"/>
        <end position="23"/>
    </location>
</feature>
<evidence type="ECO:0000313" key="3">
    <source>
        <dbReference type="Proteomes" id="UP000032180"/>
    </source>
</evidence>
<evidence type="ECO:0000256" key="1">
    <source>
        <dbReference type="SAM" id="MobiDB-lite"/>
    </source>
</evidence>
<reference evidence="2" key="3">
    <citation type="submission" date="2015-04" db="UniProtKB">
        <authorList>
            <consortium name="EnsemblPlants"/>
        </authorList>
    </citation>
    <scope>IDENTIFICATION</scope>
</reference>
<name>A0A0D9XHW7_9ORYZ</name>